<proteinExistence type="predicted"/>
<keyword evidence="1" id="KW-0732">Signal</keyword>
<dbReference type="EMBL" id="GHWJ01010715">
    <property type="protein sequence ID" value="NOV43452.1"/>
    <property type="molecule type" value="Transcribed_RNA"/>
</dbReference>
<feature type="chain" id="PRO_5026688843" evidence="1">
    <location>
        <begin position="19"/>
        <end position="73"/>
    </location>
</feature>
<protein>
    <submittedName>
        <fullName evidence="2">Putative secreted protein</fullName>
    </submittedName>
</protein>
<reference evidence="2" key="1">
    <citation type="submission" date="2019-09" db="EMBL/GenBank/DDBJ databases">
        <title>Organ-specific transcriptomic study of the physiology of the cattle tick, Rhipicephalus microplus.</title>
        <authorList>
            <person name="Tirloni L."/>
            <person name="Braz G."/>
            <person name="Gandara A.C.P."/>
            <person name="Sabadin G.A."/>
            <person name="da Silva R.M."/>
            <person name="Guizzo M.G."/>
            <person name="Machado J.A."/>
            <person name="Costa E.P."/>
            <person name="Gomes H.F."/>
            <person name="Moraes J."/>
            <person name="Mota M.B.S."/>
            <person name="Mesquita R.D."/>
            <person name="Alvarenga P.H."/>
            <person name="Alves F."/>
            <person name="Seixas A."/>
            <person name="da Fonseca R.N."/>
            <person name="Fogaca A."/>
            <person name="Logullo C."/>
            <person name="Tanaka A."/>
            <person name="Daffre S."/>
            <person name="Termignoni C."/>
            <person name="Vaz I.S.Jr."/>
            <person name="Oliveira P.L."/>
            <person name="Ribeiro J.M."/>
        </authorList>
    </citation>
    <scope>NUCLEOTIDE SEQUENCE</scope>
    <source>
        <strain evidence="2">Porto Alegre</strain>
    </source>
</reference>
<sequence length="73" mass="8016">MFCFFSFFFLQLQKGCRSARLHSAAVCPFCCVHALARSVKMCSRALCPRQTGDTNTGLSRLSLTIIAGTSPRP</sequence>
<dbReference type="AlphaFoldDB" id="A0A6M2DBD3"/>
<organism evidence="2">
    <name type="scientific">Rhipicephalus microplus</name>
    <name type="common">Cattle tick</name>
    <name type="synonym">Boophilus microplus</name>
    <dbReference type="NCBI Taxonomy" id="6941"/>
    <lineage>
        <taxon>Eukaryota</taxon>
        <taxon>Metazoa</taxon>
        <taxon>Ecdysozoa</taxon>
        <taxon>Arthropoda</taxon>
        <taxon>Chelicerata</taxon>
        <taxon>Arachnida</taxon>
        <taxon>Acari</taxon>
        <taxon>Parasitiformes</taxon>
        <taxon>Ixodida</taxon>
        <taxon>Ixodoidea</taxon>
        <taxon>Ixodidae</taxon>
        <taxon>Rhipicephalinae</taxon>
        <taxon>Rhipicephalus</taxon>
        <taxon>Boophilus</taxon>
    </lineage>
</organism>
<feature type="signal peptide" evidence="1">
    <location>
        <begin position="1"/>
        <end position="18"/>
    </location>
</feature>
<evidence type="ECO:0000313" key="2">
    <source>
        <dbReference type="EMBL" id="NOV43452.1"/>
    </source>
</evidence>
<accession>A0A6M2DBD3</accession>
<evidence type="ECO:0000256" key="1">
    <source>
        <dbReference type="SAM" id="SignalP"/>
    </source>
</evidence>
<name>A0A6M2DBD3_RHIMP</name>